<evidence type="ECO:0000256" key="5">
    <source>
        <dbReference type="ARBA" id="ARBA00011738"/>
    </source>
</evidence>
<feature type="binding site" evidence="15">
    <location>
        <position position="100"/>
    </location>
    <ligand>
        <name>phosphate</name>
        <dbReference type="ChEBI" id="CHEBI:43474"/>
    </ligand>
</feature>
<dbReference type="InterPro" id="IPR012280">
    <property type="entry name" value="Semialdhyde_DH_dimer_dom"/>
</dbReference>
<evidence type="ECO:0000256" key="10">
    <source>
        <dbReference type="ARBA" id="ARBA00022915"/>
    </source>
</evidence>
<evidence type="ECO:0000256" key="12">
    <source>
        <dbReference type="ARBA" id="ARBA00023154"/>
    </source>
</evidence>
<dbReference type="NCBIfam" id="TIGR01296">
    <property type="entry name" value="asd_B"/>
    <property type="match status" value="1"/>
</dbReference>
<gene>
    <name evidence="15" type="primary">asd</name>
    <name evidence="18" type="ORF">SAMN05660923_02100</name>
</gene>
<dbReference type="GO" id="GO:0051287">
    <property type="term" value="F:NAD binding"/>
    <property type="evidence" value="ECO:0007669"/>
    <property type="project" value="InterPro"/>
</dbReference>
<feature type="binding site" evidence="15">
    <location>
        <position position="314"/>
    </location>
    <ligand>
        <name>NADP(+)</name>
        <dbReference type="ChEBI" id="CHEBI:58349"/>
    </ligand>
</feature>
<comment type="pathway">
    <text evidence="2 15">Amino-acid biosynthesis; L-lysine biosynthesis via DAP pathway; (S)-tetrahydrodipicolinate from L-aspartate: step 2/4.</text>
</comment>
<comment type="function">
    <text evidence="15">Catalyzes the NADPH-dependent formation of L-aspartate-semialdehyde (L-ASA) by the reductive dephosphorylation of L-aspartyl-4-phosphate.</text>
</comment>
<evidence type="ECO:0000256" key="3">
    <source>
        <dbReference type="ARBA" id="ARBA00005097"/>
    </source>
</evidence>
<sequence length="336" mass="37689">MKTYNIAVVGPLGLVGRKVIDILVERRFPVGDIKFLGTSKNKNKKVEFNGESILTEVAKEGAFMDVDIAFFCVDSSISKYLAPIAVKEGAIVIDNSSAWRMDNNVPLIIPEVNPEDLHSHRGIISNPNCSTIQMLVPLKPLHDIYKIKRIVVSTYQSVSGTGKQGMEELNNQMIDYCFNVPMTSSVYPHQILFNVLPHIDHFLENGYTKEEMKMVNETKKILDENIKVTATTVRIPVFIGHSESVNIETEKPIKVEDVINILEKAKGVKVIDDIKSNSYPMPIHIQGKDEVFVGRIRKDFSIENGINMWIVADNLRKGAALNSVQIAETLIERNIL</sequence>
<comment type="subunit">
    <text evidence="5 15">Homodimer.</text>
</comment>
<dbReference type="InterPro" id="IPR012080">
    <property type="entry name" value="Asp_semialdehyde_DH"/>
</dbReference>
<dbReference type="PIRSF" id="PIRSF000148">
    <property type="entry name" value="ASA_dh"/>
    <property type="match status" value="1"/>
</dbReference>
<dbReference type="InterPro" id="IPR000534">
    <property type="entry name" value="Semialdehyde_DH_NAD-bd"/>
</dbReference>
<dbReference type="PANTHER" id="PTHR46278">
    <property type="entry name" value="DEHYDROGENASE, PUTATIVE-RELATED"/>
    <property type="match status" value="1"/>
</dbReference>
<feature type="active site" description="Acyl-thioester intermediate" evidence="15 16">
    <location>
        <position position="129"/>
    </location>
</feature>
<comment type="pathway">
    <text evidence="1 15">Amino-acid biosynthesis; L-methionine biosynthesis via de novo pathway; L-homoserine from L-aspartate: step 2/3.</text>
</comment>
<dbReference type="UniPathway" id="UPA00050">
    <property type="reaction ID" value="UER00463"/>
</dbReference>
<protein>
    <recommendedName>
        <fullName evidence="6 15">Aspartate-semialdehyde dehydrogenase</fullName>
        <shortName evidence="15">ASA dehydrogenase</shortName>
        <shortName evidence="15">ASADH</shortName>
        <ecNumber evidence="6 15">1.2.1.11</ecNumber>
    </recommendedName>
    <alternativeName>
        <fullName evidence="15">Aspartate-beta-semialdehyde dehydrogenase</fullName>
    </alternativeName>
</protein>
<feature type="active site" description="Proton acceptor" evidence="15 16">
    <location>
        <position position="241"/>
    </location>
</feature>
<keyword evidence="12 15" id="KW-0457">Lysine biosynthesis</keyword>
<dbReference type="GO" id="GO:0009097">
    <property type="term" value="P:isoleucine biosynthetic process"/>
    <property type="evidence" value="ECO:0007669"/>
    <property type="project" value="UniProtKB-UniRule"/>
</dbReference>
<evidence type="ECO:0000256" key="4">
    <source>
        <dbReference type="ARBA" id="ARBA00010584"/>
    </source>
</evidence>
<organism evidence="18 19">
    <name type="scientific">Tepidimicrobium xylanilyticum</name>
    <dbReference type="NCBI Taxonomy" id="1123352"/>
    <lineage>
        <taxon>Bacteria</taxon>
        <taxon>Bacillati</taxon>
        <taxon>Bacillota</taxon>
        <taxon>Tissierellia</taxon>
        <taxon>Tissierellales</taxon>
        <taxon>Tepidimicrobiaceae</taxon>
        <taxon>Tepidimicrobium</taxon>
    </lineage>
</organism>
<dbReference type="CDD" id="cd18131">
    <property type="entry name" value="ASADH_C_bac_euk_like"/>
    <property type="match status" value="1"/>
</dbReference>
<evidence type="ECO:0000256" key="6">
    <source>
        <dbReference type="ARBA" id="ARBA00013120"/>
    </source>
</evidence>
<dbReference type="Pfam" id="PF01118">
    <property type="entry name" value="Semialdhyde_dh"/>
    <property type="match status" value="1"/>
</dbReference>
<evidence type="ECO:0000256" key="16">
    <source>
        <dbReference type="PIRSR" id="PIRSR000148-1"/>
    </source>
</evidence>
<evidence type="ECO:0000256" key="9">
    <source>
        <dbReference type="ARBA" id="ARBA00022857"/>
    </source>
</evidence>
<dbReference type="UniPathway" id="UPA00034">
    <property type="reaction ID" value="UER00016"/>
</dbReference>
<dbReference type="EC" id="1.2.1.11" evidence="6 15"/>
<dbReference type="GO" id="GO:0004073">
    <property type="term" value="F:aspartate-semialdehyde dehydrogenase activity"/>
    <property type="evidence" value="ECO:0007669"/>
    <property type="project" value="UniProtKB-UniRule"/>
</dbReference>
<dbReference type="AlphaFoldDB" id="A0A1H3AQ15"/>
<evidence type="ECO:0000256" key="8">
    <source>
        <dbReference type="ARBA" id="ARBA00022697"/>
    </source>
</evidence>
<dbReference type="InterPro" id="IPR005986">
    <property type="entry name" value="Asp_semialdehyde_DH_beta"/>
</dbReference>
<evidence type="ECO:0000256" key="14">
    <source>
        <dbReference type="ARBA" id="ARBA00047891"/>
    </source>
</evidence>
<comment type="caution">
    <text evidence="15">Lacks conserved residue(s) required for the propagation of feature annotation.</text>
</comment>
<dbReference type="GO" id="GO:0071266">
    <property type="term" value="P:'de novo' L-methionine biosynthetic process"/>
    <property type="evidence" value="ECO:0007669"/>
    <property type="project" value="UniProtKB-UniRule"/>
</dbReference>
<dbReference type="SUPFAM" id="SSF55347">
    <property type="entry name" value="Glyceraldehyde-3-phosphate dehydrogenase-like, C-terminal domain"/>
    <property type="match status" value="1"/>
</dbReference>
<keyword evidence="9 15" id="KW-0521">NADP</keyword>
<feature type="binding site" evidence="15">
    <location>
        <position position="156"/>
    </location>
    <ligand>
        <name>substrate</name>
    </ligand>
</feature>
<dbReference type="NCBIfam" id="NF011456">
    <property type="entry name" value="PRK14874.1"/>
    <property type="match status" value="1"/>
</dbReference>
<dbReference type="SMART" id="SM00859">
    <property type="entry name" value="Semialdhyde_dh"/>
    <property type="match status" value="1"/>
</dbReference>
<dbReference type="HAMAP" id="MF_02121">
    <property type="entry name" value="ASADH"/>
    <property type="match status" value="1"/>
</dbReference>
<dbReference type="Proteomes" id="UP000198828">
    <property type="component" value="Unassembled WGS sequence"/>
</dbReference>
<feature type="binding site" evidence="15">
    <location>
        <begin position="159"/>
        <end position="160"/>
    </location>
    <ligand>
        <name>NADP(+)</name>
        <dbReference type="ChEBI" id="CHEBI:58349"/>
    </ligand>
</feature>
<dbReference type="UniPathway" id="UPA00051">
    <property type="reaction ID" value="UER00464"/>
</dbReference>
<feature type="binding site" evidence="15">
    <location>
        <position position="234"/>
    </location>
    <ligand>
        <name>substrate</name>
    </ligand>
</feature>
<dbReference type="GO" id="GO:0046983">
    <property type="term" value="F:protein dimerization activity"/>
    <property type="evidence" value="ECO:0007669"/>
    <property type="project" value="InterPro"/>
</dbReference>
<comment type="similarity">
    <text evidence="4 15">Belongs to the aspartate-semialdehyde dehydrogenase family.</text>
</comment>
<evidence type="ECO:0000313" key="19">
    <source>
        <dbReference type="Proteomes" id="UP000198828"/>
    </source>
</evidence>
<keyword evidence="7 15" id="KW-0028">Amino-acid biosynthesis</keyword>
<keyword evidence="8 15" id="KW-0791">Threonine biosynthesis</keyword>
<proteinExistence type="inferred from homology"/>
<evidence type="ECO:0000256" key="2">
    <source>
        <dbReference type="ARBA" id="ARBA00005076"/>
    </source>
</evidence>
<dbReference type="Gene3D" id="3.30.360.10">
    <property type="entry name" value="Dihydrodipicolinate Reductase, domain 2"/>
    <property type="match status" value="1"/>
</dbReference>
<evidence type="ECO:0000256" key="1">
    <source>
        <dbReference type="ARBA" id="ARBA00005021"/>
    </source>
</evidence>
<dbReference type="CDD" id="cd02316">
    <property type="entry name" value="VcASADH2_like_N"/>
    <property type="match status" value="1"/>
</dbReference>
<comment type="catalytic activity">
    <reaction evidence="14 15">
        <text>L-aspartate 4-semialdehyde + phosphate + NADP(+) = 4-phospho-L-aspartate + NADPH + H(+)</text>
        <dbReference type="Rhea" id="RHEA:24284"/>
        <dbReference type="ChEBI" id="CHEBI:15378"/>
        <dbReference type="ChEBI" id="CHEBI:43474"/>
        <dbReference type="ChEBI" id="CHEBI:57535"/>
        <dbReference type="ChEBI" id="CHEBI:57783"/>
        <dbReference type="ChEBI" id="CHEBI:58349"/>
        <dbReference type="ChEBI" id="CHEBI:537519"/>
        <dbReference type="EC" id="1.2.1.11"/>
    </reaction>
</comment>
<accession>A0A1H3AQ15</accession>
<evidence type="ECO:0000256" key="15">
    <source>
        <dbReference type="HAMAP-Rule" id="MF_02121"/>
    </source>
</evidence>
<dbReference type="GO" id="GO:0019877">
    <property type="term" value="P:diaminopimelate biosynthetic process"/>
    <property type="evidence" value="ECO:0007669"/>
    <property type="project" value="UniProtKB-UniRule"/>
</dbReference>
<dbReference type="Gene3D" id="3.40.50.720">
    <property type="entry name" value="NAD(P)-binding Rossmann-like Domain"/>
    <property type="match status" value="1"/>
</dbReference>
<dbReference type="GO" id="GO:0009089">
    <property type="term" value="P:lysine biosynthetic process via diaminopimelate"/>
    <property type="evidence" value="ECO:0007669"/>
    <property type="project" value="UniProtKB-UniRule"/>
</dbReference>
<reference evidence="18 19" key="1">
    <citation type="submission" date="2016-10" db="EMBL/GenBank/DDBJ databases">
        <authorList>
            <person name="de Groot N.N."/>
        </authorList>
    </citation>
    <scope>NUCLEOTIDE SEQUENCE [LARGE SCALE GENOMIC DNA]</scope>
    <source>
        <strain evidence="18 19">DSM 23310</strain>
    </source>
</reference>
<dbReference type="EMBL" id="FNNG01000009">
    <property type="protein sequence ID" value="SDX31713.1"/>
    <property type="molecule type" value="Genomic_DNA"/>
</dbReference>
<evidence type="ECO:0000256" key="13">
    <source>
        <dbReference type="ARBA" id="ARBA00023167"/>
    </source>
</evidence>
<evidence type="ECO:0000256" key="11">
    <source>
        <dbReference type="ARBA" id="ARBA00023002"/>
    </source>
</evidence>
<dbReference type="RefSeq" id="WP_093753470.1">
    <property type="nucleotide sequence ID" value="NZ_BSYN01000008.1"/>
</dbReference>
<dbReference type="InterPro" id="IPR036291">
    <property type="entry name" value="NAD(P)-bd_dom_sf"/>
</dbReference>
<comment type="pathway">
    <text evidence="3 15">Amino-acid biosynthesis; L-threonine biosynthesis; L-threonine from L-aspartate: step 2/5.</text>
</comment>
<keyword evidence="10 15" id="KW-0220">Diaminopimelate biosynthesis</keyword>
<evidence type="ECO:0000313" key="18">
    <source>
        <dbReference type="EMBL" id="SDX31713.1"/>
    </source>
</evidence>
<feature type="domain" description="Semialdehyde dehydrogenase NAD-binding" evidence="17">
    <location>
        <begin position="5"/>
        <end position="120"/>
    </location>
</feature>
<dbReference type="GO" id="GO:0050661">
    <property type="term" value="F:NADP binding"/>
    <property type="evidence" value="ECO:0007669"/>
    <property type="project" value="UniProtKB-UniRule"/>
</dbReference>
<dbReference type="GO" id="GO:0009088">
    <property type="term" value="P:threonine biosynthetic process"/>
    <property type="evidence" value="ECO:0007669"/>
    <property type="project" value="UniProtKB-UniRule"/>
</dbReference>
<keyword evidence="13 15" id="KW-0486">Methionine biosynthesis</keyword>
<evidence type="ECO:0000259" key="17">
    <source>
        <dbReference type="SMART" id="SM00859"/>
    </source>
</evidence>
<dbReference type="Pfam" id="PF02774">
    <property type="entry name" value="Semialdhyde_dhC"/>
    <property type="match status" value="1"/>
</dbReference>
<name>A0A1H3AQ15_9FIRM</name>
<dbReference type="SUPFAM" id="SSF51735">
    <property type="entry name" value="NAD(P)-binding Rossmann-fold domains"/>
    <property type="match status" value="1"/>
</dbReference>
<evidence type="ECO:0000256" key="7">
    <source>
        <dbReference type="ARBA" id="ARBA00022605"/>
    </source>
</evidence>
<dbReference type="PANTHER" id="PTHR46278:SF2">
    <property type="entry name" value="ASPARTATE-SEMIALDEHYDE DEHYDROGENASE"/>
    <property type="match status" value="1"/>
</dbReference>
<keyword evidence="19" id="KW-1185">Reference proteome</keyword>
<keyword evidence="11 15" id="KW-0560">Oxidoreductase</keyword>
<dbReference type="OrthoDB" id="9805684at2"/>